<keyword evidence="1" id="KW-0732">Signal</keyword>
<feature type="signal peptide" evidence="1">
    <location>
        <begin position="1"/>
        <end position="19"/>
    </location>
</feature>
<dbReference type="InterPro" id="IPR023346">
    <property type="entry name" value="Lysozyme-like_dom_sf"/>
</dbReference>
<evidence type="ECO:0000259" key="2">
    <source>
        <dbReference type="Pfam" id="PF18896"/>
    </source>
</evidence>
<dbReference type="PROSITE" id="PS51257">
    <property type="entry name" value="PROKAR_LIPOPROTEIN"/>
    <property type="match status" value="1"/>
</dbReference>
<dbReference type="EMBL" id="JAQNDN010000019">
    <property type="protein sequence ID" value="MDC0672049.1"/>
    <property type="molecule type" value="Genomic_DNA"/>
</dbReference>
<evidence type="ECO:0000313" key="4">
    <source>
        <dbReference type="Proteomes" id="UP001217838"/>
    </source>
</evidence>
<proteinExistence type="predicted"/>
<protein>
    <recommendedName>
        <fullName evidence="2">Transglycosylase SLT domain-containing protein</fullName>
    </recommendedName>
</protein>
<dbReference type="Proteomes" id="UP001217838">
    <property type="component" value="Unassembled WGS sequence"/>
</dbReference>
<dbReference type="Pfam" id="PF18896">
    <property type="entry name" value="SLT_3"/>
    <property type="match status" value="1"/>
</dbReference>
<keyword evidence="4" id="KW-1185">Reference proteome</keyword>
<evidence type="ECO:0000313" key="3">
    <source>
        <dbReference type="EMBL" id="MDC0672049.1"/>
    </source>
</evidence>
<feature type="chain" id="PRO_5047057782" description="Transglycosylase SLT domain-containing protein" evidence="1">
    <location>
        <begin position="20"/>
        <end position="139"/>
    </location>
</feature>
<comment type="caution">
    <text evidence="3">The sequence shown here is derived from an EMBL/GenBank/DDBJ whole genome shotgun (WGS) entry which is preliminary data.</text>
</comment>
<gene>
    <name evidence="3" type="ORF">POL58_30160</name>
</gene>
<organism evidence="3 4">
    <name type="scientific">Nannocystis radixulma</name>
    <dbReference type="NCBI Taxonomy" id="2995305"/>
    <lineage>
        <taxon>Bacteria</taxon>
        <taxon>Pseudomonadati</taxon>
        <taxon>Myxococcota</taxon>
        <taxon>Polyangia</taxon>
        <taxon>Nannocystales</taxon>
        <taxon>Nannocystaceae</taxon>
        <taxon>Nannocystis</taxon>
    </lineage>
</organism>
<dbReference type="SUPFAM" id="SSF53955">
    <property type="entry name" value="Lysozyme-like"/>
    <property type="match status" value="1"/>
</dbReference>
<dbReference type="InterPro" id="IPR043992">
    <property type="entry name" value="SLT_3"/>
</dbReference>
<reference evidence="3 4" key="1">
    <citation type="submission" date="2022-11" db="EMBL/GenBank/DDBJ databases">
        <title>Minimal conservation of predation-associated metabolite biosynthetic gene clusters underscores biosynthetic potential of Myxococcota including descriptions for ten novel species: Archangium lansinium sp. nov., Myxococcus landrumus sp. nov., Nannocystis bai.</title>
        <authorList>
            <person name="Ahearne A."/>
            <person name="Stevens C."/>
            <person name="Dowd S."/>
        </authorList>
    </citation>
    <scope>NUCLEOTIDE SEQUENCE [LARGE SCALE GENOMIC DNA]</scope>
    <source>
        <strain evidence="3 4">NCELM</strain>
    </source>
</reference>
<accession>A0ABT5BD22</accession>
<sequence>MKRSIANLVVLLAAPLALALTGCDGPALCAQVARDAGFPQSSMVTAVAIGMAESGCKPDATGTNPASGSCPHGSRDRGLWQINSCWHPEVSDECAYDPNCNAKEALRISNGGTDWSPWSAYKNGSYKQFLDEAEQAVGN</sequence>
<dbReference type="RefSeq" id="WP_272003173.1">
    <property type="nucleotide sequence ID" value="NZ_JAQNDN010000019.1"/>
</dbReference>
<name>A0ABT5BD22_9BACT</name>
<evidence type="ECO:0000256" key="1">
    <source>
        <dbReference type="SAM" id="SignalP"/>
    </source>
</evidence>
<feature type="domain" description="Transglycosylase SLT" evidence="2">
    <location>
        <begin position="30"/>
        <end position="119"/>
    </location>
</feature>